<feature type="domain" description="AMP-dependent synthetase/ligase" evidence="1">
    <location>
        <begin position="21"/>
        <end position="380"/>
    </location>
</feature>
<dbReference type="EMBL" id="PVUE01000006">
    <property type="protein sequence ID" value="PRZ42191.1"/>
    <property type="molecule type" value="Genomic_DNA"/>
</dbReference>
<evidence type="ECO:0000259" key="2">
    <source>
        <dbReference type="Pfam" id="PF13193"/>
    </source>
</evidence>
<reference evidence="3 4" key="1">
    <citation type="submission" date="2018-03" db="EMBL/GenBank/DDBJ databases">
        <title>Genomic Encyclopedia of Archaeal and Bacterial Type Strains, Phase II (KMG-II): from individual species to whole genera.</title>
        <authorList>
            <person name="Goeker M."/>
        </authorList>
    </citation>
    <scope>NUCLEOTIDE SEQUENCE [LARGE SCALE GENOMIC DNA]</scope>
    <source>
        <strain evidence="3 4">DSM 100065</strain>
    </source>
</reference>
<dbReference type="Gene3D" id="3.30.300.30">
    <property type="match status" value="1"/>
</dbReference>
<dbReference type="PANTHER" id="PTHR43767:SF1">
    <property type="entry name" value="NONRIBOSOMAL PEPTIDE SYNTHASE PES1 (EUROFUNG)-RELATED"/>
    <property type="match status" value="1"/>
</dbReference>
<feature type="domain" description="AMP-binding enzyme C-terminal" evidence="2">
    <location>
        <begin position="430"/>
        <end position="505"/>
    </location>
</feature>
<dbReference type="RefSeq" id="WP_106348697.1">
    <property type="nucleotide sequence ID" value="NZ_PVUE01000006.1"/>
</dbReference>
<dbReference type="InterPro" id="IPR050237">
    <property type="entry name" value="ATP-dep_AMP-bd_enzyme"/>
</dbReference>
<dbReference type="InterPro" id="IPR042099">
    <property type="entry name" value="ANL_N_sf"/>
</dbReference>
<dbReference type="PROSITE" id="PS00455">
    <property type="entry name" value="AMP_BINDING"/>
    <property type="match status" value="1"/>
</dbReference>
<dbReference type="AlphaFoldDB" id="A0A2T1A0Q6"/>
<dbReference type="InterPro" id="IPR025110">
    <property type="entry name" value="AMP-bd_C"/>
</dbReference>
<sequence>MSEQAQHHRPLTDRTVATVLQEVTAHTPDKLAVRDESETYTYAELVAAATRAGGGFRRLGVGRQDRVLLMLDNHCDYVVSWLGLSLMAAVEVPINTAYKESLLSYLINDSGASTIVIEDVYLERLRSVVADLDNVTTVVVRGDRTKADLPGLTVVGFEQLRTAEPIEIEQTDPWDLIAVMYTSGTTGPSKGVLVTHGHAYSYCTPHFWNAAAPDDVALVALPLFHVGGQWAGVYNALIAGASAAIVPRFSATTYWDDVRRFGCTFTLILGAMATFLYGQPPDPSDKDNPMTRAIVVPVLPEVREFEERFGMLVGTAYGMTETASVILAPYGEAIPAGCGWVREDYEARIVDENDMEVERGTVGELVLRPREQWSIMAGYLNKPEATTHTWRNLWFHTGDAFRQDENDQYYFVDRTKDAIRRRGENVSSFEVESQIVAMDEVFECAVIGVASEHTEQEIKVVIVPQPGATIDPKQLVTDLAAKLPYFMVPRYVEIVDELPKTPTQKIRKQVLRDEGVTQTTWDRVTAGIEITRDS</sequence>
<gene>
    <name evidence="3" type="ORF">CLV47_10662</name>
</gene>
<evidence type="ECO:0000313" key="4">
    <source>
        <dbReference type="Proteomes" id="UP000237752"/>
    </source>
</evidence>
<comment type="caution">
    <text evidence="3">The sequence shown here is derived from an EMBL/GenBank/DDBJ whole genome shotgun (WGS) entry which is preliminary data.</text>
</comment>
<proteinExistence type="predicted"/>
<dbReference type="Gene3D" id="3.40.50.12780">
    <property type="entry name" value="N-terminal domain of ligase-like"/>
    <property type="match status" value="1"/>
</dbReference>
<dbReference type="Pfam" id="PF13193">
    <property type="entry name" value="AMP-binding_C"/>
    <property type="match status" value="1"/>
</dbReference>
<dbReference type="InterPro" id="IPR045851">
    <property type="entry name" value="AMP-bd_C_sf"/>
</dbReference>
<dbReference type="Pfam" id="PF00501">
    <property type="entry name" value="AMP-binding"/>
    <property type="match status" value="1"/>
</dbReference>
<protein>
    <submittedName>
        <fullName evidence="3">Crotonobetaine/carnitine-CoA ligase</fullName>
    </submittedName>
</protein>
<dbReference type="Proteomes" id="UP000237752">
    <property type="component" value="Unassembled WGS sequence"/>
</dbReference>
<dbReference type="GO" id="GO:0016878">
    <property type="term" value="F:acid-thiol ligase activity"/>
    <property type="evidence" value="ECO:0007669"/>
    <property type="project" value="UniProtKB-ARBA"/>
</dbReference>
<dbReference type="PANTHER" id="PTHR43767">
    <property type="entry name" value="LONG-CHAIN-FATTY-ACID--COA LIGASE"/>
    <property type="match status" value="1"/>
</dbReference>
<dbReference type="OrthoDB" id="2579187at2"/>
<keyword evidence="4" id="KW-1185">Reference proteome</keyword>
<evidence type="ECO:0000259" key="1">
    <source>
        <dbReference type="Pfam" id="PF00501"/>
    </source>
</evidence>
<dbReference type="SUPFAM" id="SSF56801">
    <property type="entry name" value="Acetyl-CoA synthetase-like"/>
    <property type="match status" value="1"/>
</dbReference>
<accession>A0A2T1A0Q6</accession>
<name>A0A2T1A0Q6_9ACTN</name>
<evidence type="ECO:0000313" key="3">
    <source>
        <dbReference type="EMBL" id="PRZ42191.1"/>
    </source>
</evidence>
<organism evidence="3 4">
    <name type="scientific">Antricoccus suffuscus</name>
    <dbReference type="NCBI Taxonomy" id="1629062"/>
    <lineage>
        <taxon>Bacteria</taxon>
        <taxon>Bacillati</taxon>
        <taxon>Actinomycetota</taxon>
        <taxon>Actinomycetes</taxon>
        <taxon>Geodermatophilales</taxon>
        <taxon>Antricoccaceae</taxon>
        <taxon>Antricoccus</taxon>
    </lineage>
</organism>
<dbReference type="InterPro" id="IPR000873">
    <property type="entry name" value="AMP-dep_synth/lig_dom"/>
</dbReference>
<keyword evidence="3" id="KW-0436">Ligase</keyword>
<dbReference type="InterPro" id="IPR020845">
    <property type="entry name" value="AMP-binding_CS"/>
</dbReference>